<gene>
    <name evidence="5" type="ordered locus">Nwat_1304</name>
</gene>
<dbReference type="Gene3D" id="3.90.220.20">
    <property type="entry name" value="DNA methylase specificity domains"/>
    <property type="match status" value="2"/>
</dbReference>
<dbReference type="InterPro" id="IPR052021">
    <property type="entry name" value="Type-I_RS_S_subunit"/>
</dbReference>
<sequence length="497" mass="54976">MISDFRTTVYGQVSSKLQEKKLSELCVGKSGIQTGPFGSQLHKYDYVEQGTPIITVEHLGDNRIEHLNTPYVSDADRHRLSKYQIKEGDIVFSRVGSVDRRALVRKQEDGWLFSGRCLRVRVENELIDPAYLSYFFGLETFKSYIRSIAVGATMPSINTKILSDLPIYYCSDLEEQKEIAKLLLTLDDKIQLNHQINQTLEQMAQAIFKSWFVDFEPVKAKIAALKAGGSEEDALLAAMQAISGKSSEQLTRLQAEQPEQYAELRATAEPFPSAMQESELGEIPEGWGVGALQDLCLKVESGGTPKRNIPEYWGGEIKWLASGEVRDVIAFGTKEKITKSGLENSSAKLWPKYSTVVAMYGATAGQVCLLADTMTTNQACCGLIPKENNKAFLFITARNSVSSLADKASGSAQQNLNKGLVSRHASLLPPENVLLAYESITFPLIHAWIQNTHECVQLTELRDSLLPKLLSGELSISDAECRVSEMDVSACTEDSLL</sequence>
<dbReference type="HOGENOM" id="CLU_021095_2_2_6"/>
<evidence type="ECO:0000313" key="6">
    <source>
        <dbReference type="Proteomes" id="UP000000393"/>
    </source>
</evidence>
<accession>D8K5Q3</accession>
<feature type="domain" description="Type I restriction modification DNA specificity" evidence="4">
    <location>
        <begin position="284"/>
        <end position="419"/>
    </location>
</feature>
<dbReference type="PANTHER" id="PTHR30408:SF13">
    <property type="entry name" value="TYPE I RESTRICTION ENZYME HINDI SPECIFICITY SUBUNIT"/>
    <property type="match status" value="1"/>
</dbReference>
<evidence type="ECO:0000313" key="5">
    <source>
        <dbReference type="EMBL" id="ADJ28230.1"/>
    </source>
</evidence>
<name>D8K5Q3_NITWC</name>
<dbReference type="EMBL" id="CP002086">
    <property type="protein sequence ID" value="ADJ28230.1"/>
    <property type="molecule type" value="Genomic_DNA"/>
</dbReference>
<evidence type="ECO:0000256" key="3">
    <source>
        <dbReference type="ARBA" id="ARBA00023125"/>
    </source>
</evidence>
<dbReference type="GO" id="GO:0009307">
    <property type="term" value="P:DNA restriction-modification system"/>
    <property type="evidence" value="ECO:0007669"/>
    <property type="project" value="UniProtKB-KW"/>
</dbReference>
<feature type="domain" description="Type I restriction modification DNA specificity" evidence="4">
    <location>
        <begin position="52"/>
        <end position="202"/>
    </location>
</feature>
<comment type="similarity">
    <text evidence="1">Belongs to the type-I restriction system S methylase family.</text>
</comment>
<dbReference type="REBASE" id="26868">
    <property type="entry name" value="S.NwaCORF1303P"/>
</dbReference>
<dbReference type="InterPro" id="IPR044946">
    <property type="entry name" value="Restrct_endonuc_typeI_TRD_sf"/>
</dbReference>
<dbReference type="CDD" id="cd17501">
    <property type="entry name" value="RMtype1_S_Vch69ORF1407P_TRD2-CR2_like"/>
    <property type="match status" value="1"/>
</dbReference>
<reference evidence="5 6" key="1">
    <citation type="submission" date="2010-06" db="EMBL/GenBank/DDBJ databases">
        <title>Complete sequence of chromosome of Nitrosococcus watsoni C-113.</title>
        <authorList>
            <consortium name="US DOE Joint Genome Institute"/>
            <person name="Lucas S."/>
            <person name="Copeland A."/>
            <person name="Lapidus A."/>
            <person name="Cheng J.-F."/>
            <person name="Bruce D."/>
            <person name="Goodwin L."/>
            <person name="Pitluck S."/>
            <person name="Malfatti S.A."/>
            <person name="Chain P.S.G."/>
            <person name="Land M."/>
            <person name="Hauser L."/>
            <person name="Kyrpides N."/>
            <person name="Ivanova N."/>
            <person name="Cambell M.A."/>
            <person name="Heidelberg J.F."/>
            <person name="Klotz M.G."/>
            <person name="Woyke T."/>
        </authorList>
    </citation>
    <scope>NUCLEOTIDE SEQUENCE [LARGE SCALE GENOMIC DNA]</scope>
    <source>
        <strain evidence="5 6">C-113</strain>
    </source>
</reference>
<dbReference type="PANTHER" id="PTHR30408">
    <property type="entry name" value="TYPE-1 RESTRICTION ENZYME ECOKI SPECIFICITY PROTEIN"/>
    <property type="match status" value="1"/>
</dbReference>
<proteinExistence type="inferred from homology"/>
<dbReference type="KEGG" id="nwa:Nwat_1304"/>
<dbReference type="InterPro" id="IPR000055">
    <property type="entry name" value="Restrct_endonuc_typeI_TRD"/>
</dbReference>
<dbReference type="GO" id="GO:0003677">
    <property type="term" value="F:DNA binding"/>
    <property type="evidence" value="ECO:0007669"/>
    <property type="project" value="UniProtKB-KW"/>
</dbReference>
<evidence type="ECO:0000256" key="1">
    <source>
        <dbReference type="ARBA" id="ARBA00010923"/>
    </source>
</evidence>
<keyword evidence="2" id="KW-0680">Restriction system</keyword>
<organism evidence="5 6">
    <name type="scientific">Nitrosococcus watsoni (strain C-113)</name>
    <dbReference type="NCBI Taxonomy" id="105559"/>
    <lineage>
        <taxon>Bacteria</taxon>
        <taxon>Pseudomonadati</taxon>
        <taxon>Pseudomonadota</taxon>
        <taxon>Gammaproteobacteria</taxon>
        <taxon>Chromatiales</taxon>
        <taxon>Chromatiaceae</taxon>
        <taxon>Nitrosococcus</taxon>
    </lineage>
</organism>
<dbReference type="SUPFAM" id="SSF116734">
    <property type="entry name" value="DNA methylase specificity domain"/>
    <property type="match status" value="2"/>
</dbReference>
<dbReference type="AlphaFoldDB" id="D8K5Q3"/>
<keyword evidence="6" id="KW-1185">Reference proteome</keyword>
<dbReference type="Pfam" id="PF01420">
    <property type="entry name" value="Methylase_S"/>
    <property type="match status" value="2"/>
</dbReference>
<dbReference type="Proteomes" id="UP000000393">
    <property type="component" value="Chromosome"/>
</dbReference>
<evidence type="ECO:0000256" key="2">
    <source>
        <dbReference type="ARBA" id="ARBA00022747"/>
    </source>
</evidence>
<dbReference type="OrthoDB" id="9798929at2"/>
<protein>
    <submittedName>
        <fullName evidence="5">Restriction modification system DNA specificity domain protein</fullName>
    </submittedName>
</protein>
<keyword evidence="3" id="KW-0238">DNA-binding</keyword>
<dbReference type="STRING" id="105559.Nwat_1304"/>
<dbReference type="CDD" id="cd17517">
    <property type="entry name" value="RMtype1_S_EcoKI_StySPI-TRD2-CR2_like"/>
    <property type="match status" value="1"/>
</dbReference>
<dbReference type="RefSeq" id="WP_013220326.1">
    <property type="nucleotide sequence ID" value="NC_014315.1"/>
</dbReference>
<dbReference type="eggNOG" id="COG0732">
    <property type="taxonomic scope" value="Bacteria"/>
</dbReference>
<evidence type="ECO:0000259" key="4">
    <source>
        <dbReference type="Pfam" id="PF01420"/>
    </source>
</evidence>